<comment type="caution">
    <text evidence="1">The sequence shown here is derived from an EMBL/GenBank/DDBJ whole genome shotgun (WGS) entry which is preliminary data.</text>
</comment>
<name>A0A438I2T1_VITVI</name>
<dbReference type="EMBL" id="QGNW01000150">
    <property type="protein sequence ID" value="RVW91023.1"/>
    <property type="molecule type" value="Genomic_DNA"/>
</dbReference>
<gene>
    <name evidence="1" type="ORF">CK203_044154</name>
</gene>
<dbReference type="Proteomes" id="UP000288805">
    <property type="component" value="Unassembled WGS sequence"/>
</dbReference>
<proteinExistence type="predicted"/>
<evidence type="ECO:0000313" key="1">
    <source>
        <dbReference type="EMBL" id="RVW91023.1"/>
    </source>
</evidence>
<reference evidence="1 2" key="1">
    <citation type="journal article" date="2018" name="PLoS Genet.">
        <title>Population sequencing reveals clonal diversity and ancestral inbreeding in the grapevine cultivar Chardonnay.</title>
        <authorList>
            <person name="Roach M.J."/>
            <person name="Johnson D.L."/>
            <person name="Bohlmann J."/>
            <person name="van Vuuren H.J."/>
            <person name="Jones S.J."/>
            <person name="Pretorius I.S."/>
            <person name="Schmidt S.A."/>
            <person name="Borneman A.R."/>
        </authorList>
    </citation>
    <scope>NUCLEOTIDE SEQUENCE [LARGE SCALE GENOMIC DNA]</scope>
    <source>
        <strain evidence="2">cv. Chardonnay</strain>
        <tissue evidence="1">Leaf</tissue>
    </source>
</reference>
<organism evidence="1 2">
    <name type="scientific">Vitis vinifera</name>
    <name type="common">Grape</name>
    <dbReference type="NCBI Taxonomy" id="29760"/>
    <lineage>
        <taxon>Eukaryota</taxon>
        <taxon>Viridiplantae</taxon>
        <taxon>Streptophyta</taxon>
        <taxon>Embryophyta</taxon>
        <taxon>Tracheophyta</taxon>
        <taxon>Spermatophyta</taxon>
        <taxon>Magnoliopsida</taxon>
        <taxon>eudicotyledons</taxon>
        <taxon>Gunneridae</taxon>
        <taxon>Pentapetalae</taxon>
        <taxon>rosids</taxon>
        <taxon>Vitales</taxon>
        <taxon>Vitaceae</taxon>
        <taxon>Viteae</taxon>
        <taxon>Vitis</taxon>
    </lineage>
</organism>
<accession>A0A438I2T1</accession>
<protein>
    <submittedName>
        <fullName evidence="1">Uncharacterized protein</fullName>
    </submittedName>
</protein>
<sequence>MARAFRKRVKPRPLQKEDLVLRMLRGFIGDPRGKFKPNWSEPYVILELTLEGAAWLTDLDGNQLLEPTNEDQLKKYYV</sequence>
<evidence type="ECO:0000313" key="2">
    <source>
        <dbReference type="Proteomes" id="UP000288805"/>
    </source>
</evidence>
<dbReference type="AlphaFoldDB" id="A0A438I2T1"/>